<evidence type="ECO:0000313" key="3">
    <source>
        <dbReference type="EMBL" id="GGP04737.1"/>
    </source>
</evidence>
<dbReference type="EMBL" id="BMNK01000003">
    <property type="protein sequence ID" value="GGP04737.1"/>
    <property type="molecule type" value="Genomic_DNA"/>
</dbReference>
<gene>
    <name evidence="3" type="ORF">GCM10012278_21110</name>
</gene>
<organism evidence="3 4">
    <name type="scientific">Nonomuraea glycinis</name>
    <dbReference type="NCBI Taxonomy" id="2047744"/>
    <lineage>
        <taxon>Bacteria</taxon>
        <taxon>Bacillati</taxon>
        <taxon>Actinomycetota</taxon>
        <taxon>Actinomycetes</taxon>
        <taxon>Streptosporangiales</taxon>
        <taxon>Streptosporangiaceae</taxon>
        <taxon>Nonomuraea</taxon>
    </lineage>
</organism>
<name>A0A918A213_9ACTN</name>
<dbReference type="PANTHER" id="PTHR35526:SF3">
    <property type="entry name" value="ANTI-SIGMA-F FACTOR RSBW"/>
    <property type="match status" value="1"/>
</dbReference>
<keyword evidence="1" id="KW-0723">Serine/threonine-protein kinase</keyword>
<dbReference type="PANTHER" id="PTHR35526">
    <property type="entry name" value="ANTI-SIGMA-F FACTOR RSBW-RELATED"/>
    <property type="match status" value="1"/>
</dbReference>
<protein>
    <recommendedName>
        <fullName evidence="2">Histidine kinase/HSP90-like ATPase domain-containing protein</fullName>
    </recommendedName>
</protein>
<keyword evidence="1" id="KW-0808">Transferase</keyword>
<keyword evidence="1" id="KW-0418">Kinase</keyword>
<dbReference type="AlphaFoldDB" id="A0A918A213"/>
<dbReference type="InterPro" id="IPR050267">
    <property type="entry name" value="Anti-sigma-factor_SerPK"/>
</dbReference>
<reference evidence="3" key="1">
    <citation type="journal article" date="2014" name="Int. J. Syst. Evol. Microbiol.">
        <title>Complete genome sequence of Corynebacterium casei LMG S-19264T (=DSM 44701T), isolated from a smear-ripened cheese.</title>
        <authorList>
            <consortium name="US DOE Joint Genome Institute (JGI-PGF)"/>
            <person name="Walter F."/>
            <person name="Albersmeier A."/>
            <person name="Kalinowski J."/>
            <person name="Ruckert C."/>
        </authorList>
    </citation>
    <scope>NUCLEOTIDE SEQUENCE</scope>
    <source>
        <strain evidence="3">CGMCC 4.7430</strain>
    </source>
</reference>
<reference evidence="3" key="2">
    <citation type="submission" date="2020-09" db="EMBL/GenBank/DDBJ databases">
        <authorList>
            <person name="Sun Q."/>
            <person name="Zhou Y."/>
        </authorList>
    </citation>
    <scope>NUCLEOTIDE SEQUENCE</scope>
    <source>
        <strain evidence="3">CGMCC 4.7430</strain>
    </source>
</reference>
<dbReference type="InterPro" id="IPR003594">
    <property type="entry name" value="HATPase_dom"/>
</dbReference>
<dbReference type="SUPFAM" id="SSF55874">
    <property type="entry name" value="ATPase domain of HSP90 chaperone/DNA topoisomerase II/histidine kinase"/>
    <property type="match status" value="1"/>
</dbReference>
<dbReference type="Proteomes" id="UP000660745">
    <property type="component" value="Unassembled WGS sequence"/>
</dbReference>
<dbReference type="InterPro" id="IPR036890">
    <property type="entry name" value="HATPase_C_sf"/>
</dbReference>
<comment type="caution">
    <text evidence="3">The sequence shown here is derived from an EMBL/GenBank/DDBJ whole genome shotgun (WGS) entry which is preliminary data.</text>
</comment>
<dbReference type="Pfam" id="PF13581">
    <property type="entry name" value="HATPase_c_2"/>
    <property type="match status" value="1"/>
</dbReference>
<keyword evidence="4" id="KW-1185">Reference proteome</keyword>
<feature type="domain" description="Histidine kinase/HSP90-like ATPase" evidence="2">
    <location>
        <begin position="24"/>
        <end position="116"/>
    </location>
</feature>
<dbReference type="CDD" id="cd16936">
    <property type="entry name" value="HATPase_RsbW-like"/>
    <property type="match status" value="1"/>
</dbReference>
<evidence type="ECO:0000313" key="4">
    <source>
        <dbReference type="Proteomes" id="UP000660745"/>
    </source>
</evidence>
<dbReference type="Gene3D" id="3.30.565.10">
    <property type="entry name" value="Histidine kinase-like ATPase, C-terminal domain"/>
    <property type="match status" value="1"/>
</dbReference>
<dbReference type="GO" id="GO:0004674">
    <property type="term" value="F:protein serine/threonine kinase activity"/>
    <property type="evidence" value="ECO:0007669"/>
    <property type="project" value="UniProtKB-KW"/>
</dbReference>
<proteinExistence type="predicted"/>
<evidence type="ECO:0000259" key="2">
    <source>
        <dbReference type="Pfam" id="PF13581"/>
    </source>
</evidence>
<sequence length="138" mass="15209">MRAPVSDPPCAGSHAWSVSELDDPRLLAGLARRELATWMGREHPALPDLQLIASELVTNALLHAHATWIRMSLLPSPGYWELTVTDPGLTESVPVPRCPSVDEKNGRGLWVIDDLTLGYWNTSRSPAGDHIVRAFLPR</sequence>
<accession>A0A918A213</accession>
<evidence type="ECO:0000256" key="1">
    <source>
        <dbReference type="ARBA" id="ARBA00022527"/>
    </source>
</evidence>